<organism evidence="1 2">
    <name type="scientific">Zavarzinia aquatilis</name>
    <dbReference type="NCBI Taxonomy" id="2211142"/>
    <lineage>
        <taxon>Bacteria</taxon>
        <taxon>Pseudomonadati</taxon>
        <taxon>Pseudomonadota</taxon>
        <taxon>Alphaproteobacteria</taxon>
        <taxon>Rhodospirillales</taxon>
        <taxon>Zavarziniaceae</taxon>
        <taxon>Zavarzinia</taxon>
    </lineage>
</organism>
<dbReference type="Proteomes" id="UP000245461">
    <property type="component" value="Unassembled WGS sequence"/>
</dbReference>
<dbReference type="EMBL" id="QGLE01000005">
    <property type="protein sequence ID" value="PWR22749.1"/>
    <property type="molecule type" value="Genomic_DNA"/>
</dbReference>
<keyword evidence="2" id="KW-1185">Reference proteome</keyword>
<dbReference type="AlphaFoldDB" id="A0A317E6X6"/>
<comment type="caution">
    <text evidence="1">The sequence shown here is derived from an EMBL/GenBank/DDBJ whole genome shotgun (WGS) entry which is preliminary data.</text>
</comment>
<dbReference type="InterPro" id="IPR038666">
    <property type="entry name" value="SSP1_head-tail_sf"/>
</dbReference>
<proteinExistence type="predicted"/>
<gene>
    <name evidence="1" type="ORF">DKG74_09945</name>
</gene>
<dbReference type="Pfam" id="PF05521">
    <property type="entry name" value="Phage_HCP"/>
    <property type="match status" value="1"/>
</dbReference>
<protein>
    <submittedName>
        <fullName evidence="1">Head-tail adaptor protein</fullName>
    </submittedName>
</protein>
<reference evidence="1 2" key="1">
    <citation type="submission" date="2018-05" db="EMBL/GenBank/DDBJ databases">
        <title>Zavarzinia sp. HR-AS.</title>
        <authorList>
            <person name="Lee Y."/>
            <person name="Jeon C.O."/>
        </authorList>
    </citation>
    <scope>NUCLEOTIDE SEQUENCE [LARGE SCALE GENOMIC DNA]</scope>
    <source>
        <strain evidence="1 2">HR-AS</strain>
    </source>
</reference>
<dbReference type="InterPro" id="IPR008767">
    <property type="entry name" value="Phage_SPP1_head-tail_adaptor"/>
</dbReference>
<dbReference type="Gene3D" id="2.40.10.270">
    <property type="entry name" value="Bacteriophage SPP1 head-tail adaptor protein"/>
    <property type="match status" value="1"/>
</dbReference>
<accession>A0A317E6X6</accession>
<evidence type="ECO:0000313" key="2">
    <source>
        <dbReference type="Proteomes" id="UP000245461"/>
    </source>
</evidence>
<evidence type="ECO:0000313" key="1">
    <source>
        <dbReference type="EMBL" id="PWR22749.1"/>
    </source>
</evidence>
<dbReference type="OrthoDB" id="7570189at2"/>
<sequence length="117" mass="12958">MGTLPRGAAVIGRLRERIAFERPVLGDDGAGGGSLSWLPVDALPEVWAEVEATTGSEPVEADARRAEVNWRITLRARDDLSSDWRLVWRGRVLDILAILPRPRRDYMVLLAREGAGQ</sequence>
<dbReference type="NCBIfam" id="TIGR01563">
    <property type="entry name" value="gp16_SPP1"/>
    <property type="match status" value="1"/>
</dbReference>
<name>A0A317E6X6_9PROT</name>